<dbReference type="Gene3D" id="3.30.70.270">
    <property type="match status" value="1"/>
</dbReference>
<dbReference type="PROSITE" id="PS50887">
    <property type="entry name" value="GGDEF"/>
    <property type="match status" value="1"/>
</dbReference>
<dbReference type="PROSITE" id="PS50883">
    <property type="entry name" value="EAL"/>
    <property type="match status" value="1"/>
</dbReference>
<dbReference type="CDD" id="cd00130">
    <property type="entry name" value="PAS"/>
    <property type="match status" value="2"/>
</dbReference>
<dbReference type="InterPro" id="IPR035965">
    <property type="entry name" value="PAS-like_dom_sf"/>
</dbReference>
<evidence type="ECO:0000259" key="2">
    <source>
        <dbReference type="PROSITE" id="PS50113"/>
    </source>
</evidence>
<dbReference type="SMART" id="SM00091">
    <property type="entry name" value="PAS"/>
    <property type="match status" value="2"/>
</dbReference>
<dbReference type="InterPro" id="IPR029787">
    <property type="entry name" value="Nucleotide_cyclase"/>
</dbReference>
<dbReference type="SUPFAM" id="SSF55073">
    <property type="entry name" value="Nucleotide cyclase"/>
    <property type="match status" value="1"/>
</dbReference>
<dbReference type="Proteomes" id="UP001387364">
    <property type="component" value="Chromosome"/>
</dbReference>
<feature type="domain" description="PAS" evidence="1">
    <location>
        <begin position="140"/>
        <end position="210"/>
    </location>
</feature>
<dbReference type="SMART" id="SM00052">
    <property type="entry name" value="EAL"/>
    <property type="match status" value="1"/>
</dbReference>
<protein>
    <submittedName>
        <fullName evidence="5">EAL domain-containing protein</fullName>
    </submittedName>
</protein>
<dbReference type="CDD" id="cd01949">
    <property type="entry name" value="GGDEF"/>
    <property type="match status" value="1"/>
</dbReference>
<feature type="domain" description="EAL" evidence="3">
    <location>
        <begin position="440"/>
        <end position="692"/>
    </location>
</feature>
<dbReference type="SUPFAM" id="SSF141868">
    <property type="entry name" value="EAL domain-like"/>
    <property type="match status" value="1"/>
</dbReference>
<dbReference type="InterPro" id="IPR013655">
    <property type="entry name" value="PAS_fold_3"/>
</dbReference>
<dbReference type="PROSITE" id="PS50113">
    <property type="entry name" value="PAC"/>
    <property type="match status" value="2"/>
</dbReference>
<dbReference type="SMART" id="SM00086">
    <property type="entry name" value="PAC"/>
    <property type="match status" value="2"/>
</dbReference>
<dbReference type="Pfam" id="PF13426">
    <property type="entry name" value="PAS_9"/>
    <property type="match status" value="1"/>
</dbReference>
<dbReference type="InterPro" id="IPR052155">
    <property type="entry name" value="Biofilm_reg_signaling"/>
</dbReference>
<feature type="domain" description="GGDEF" evidence="4">
    <location>
        <begin position="298"/>
        <end position="431"/>
    </location>
</feature>
<accession>A0ABZ2N835</accession>
<dbReference type="InterPro" id="IPR000014">
    <property type="entry name" value="PAS"/>
</dbReference>
<name>A0ABZ2N835_9BACI</name>
<dbReference type="PANTHER" id="PTHR44757:SF2">
    <property type="entry name" value="BIOFILM ARCHITECTURE MAINTENANCE PROTEIN MBAA"/>
    <property type="match status" value="1"/>
</dbReference>
<evidence type="ECO:0000259" key="4">
    <source>
        <dbReference type="PROSITE" id="PS50887"/>
    </source>
</evidence>
<evidence type="ECO:0000313" key="5">
    <source>
        <dbReference type="EMBL" id="WXB93798.1"/>
    </source>
</evidence>
<dbReference type="InterPro" id="IPR000160">
    <property type="entry name" value="GGDEF_dom"/>
</dbReference>
<dbReference type="InterPro" id="IPR043128">
    <property type="entry name" value="Rev_trsase/Diguanyl_cyclase"/>
</dbReference>
<dbReference type="SMART" id="SM00267">
    <property type="entry name" value="GGDEF"/>
    <property type="match status" value="1"/>
</dbReference>
<dbReference type="PANTHER" id="PTHR44757">
    <property type="entry name" value="DIGUANYLATE CYCLASE DGCP"/>
    <property type="match status" value="1"/>
</dbReference>
<evidence type="ECO:0000259" key="3">
    <source>
        <dbReference type="PROSITE" id="PS50883"/>
    </source>
</evidence>
<dbReference type="Gene3D" id="3.20.20.450">
    <property type="entry name" value="EAL domain"/>
    <property type="match status" value="1"/>
</dbReference>
<dbReference type="InterPro" id="IPR001633">
    <property type="entry name" value="EAL_dom"/>
</dbReference>
<dbReference type="PROSITE" id="PS50112">
    <property type="entry name" value="PAS"/>
    <property type="match status" value="2"/>
</dbReference>
<dbReference type="NCBIfam" id="TIGR00254">
    <property type="entry name" value="GGDEF"/>
    <property type="match status" value="1"/>
</dbReference>
<dbReference type="InterPro" id="IPR000700">
    <property type="entry name" value="PAS-assoc_C"/>
</dbReference>
<reference evidence="5 6" key="1">
    <citation type="submission" date="2024-02" db="EMBL/GenBank/DDBJ databases">
        <title>Seven novel Bacillus-like species.</title>
        <authorList>
            <person name="Liu G."/>
        </authorList>
    </citation>
    <scope>NUCLEOTIDE SEQUENCE [LARGE SCALE GENOMIC DNA]</scope>
    <source>
        <strain evidence="5 6">FJAT-52991</strain>
    </source>
</reference>
<dbReference type="Pfam" id="PF00563">
    <property type="entry name" value="EAL"/>
    <property type="match status" value="1"/>
</dbReference>
<keyword evidence="6" id="KW-1185">Reference proteome</keyword>
<feature type="domain" description="PAC" evidence="2">
    <location>
        <begin position="94"/>
        <end position="146"/>
    </location>
</feature>
<evidence type="ECO:0000259" key="1">
    <source>
        <dbReference type="PROSITE" id="PS50112"/>
    </source>
</evidence>
<dbReference type="Pfam" id="PF08447">
    <property type="entry name" value="PAS_3"/>
    <property type="match status" value="1"/>
</dbReference>
<dbReference type="CDD" id="cd01948">
    <property type="entry name" value="EAL"/>
    <property type="match status" value="1"/>
</dbReference>
<dbReference type="EMBL" id="CP147404">
    <property type="protein sequence ID" value="WXB93798.1"/>
    <property type="molecule type" value="Genomic_DNA"/>
</dbReference>
<dbReference type="SUPFAM" id="SSF55785">
    <property type="entry name" value="PYP-like sensor domain (PAS domain)"/>
    <property type="match status" value="2"/>
</dbReference>
<sequence>MIDSNINNLSSENELFKKMKKELIDIQYALDQSSIVAMTDKKGKIFYVNDQFCHISKYSREELIGQNHNILNSCFHPPAFFKTMWKTIGSGQIWQGEIRNKAKDGSLYWVDTTIVPFLDEKGVPYQYVSIRNDITARKAMEEKYRLITEYSSDLIAIIDVEGRFHYLSPSHENLLGYDLANLQSHRFSDLIHHEDKEKVLTELKKVAQKKQTSAKLEFRFKKANGSYMDGETNLNPIYENADSIQHFVLVTRNITDRKKSDELIHHLAYHDSLTNLPNRRYFMNLLYDEIEMVKKNGTSLAVLIIDLDHFKNVNDSGGHDKGDFVLVEAAMRIKNSIRQGDVVARHGGDEFTILLKNIVSQDEVQQVAERIRSNLNQPIKVMDQYYTISCSIGAAIFPESGKEAGALLSHADMALYKVKNLNRNDYALFDKEMERQSIERILKENALKKALTDNQFHLDYQPKLDLATKQTIGMEALVRWNHPELGRISPAEFIPLAEESGIILPLGEWVMRQGCQQAKKWNDLGFSLQLSVNVSPHQLEQPDFVQSVQAILEETGLEASSFEIEVTESIFVNMDHAMFVLQELQDLGISVSIDDFGTGYSSFSYLKELPINTLKIDASFIRDIHENEESRAIVKAMLTLVHALGLNVVAEGVETTDQLQILIEDGCIQGQGYLFSKPLCSKDFEAYLQREKCGSIVE</sequence>
<feature type="domain" description="PAS" evidence="1">
    <location>
        <begin position="36"/>
        <end position="77"/>
    </location>
</feature>
<dbReference type="RefSeq" id="WP_338753306.1">
    <property type="nucleotide sequence ID" value="NZ_CP147404.1"/>
</dbReference>
<dbReference type="InterPro" id="IPR001610">
    <property type="entry name" value="PAC"/>
</dbReference>
<dbReference type="Pfam" id="PF00990">
    <property type="entry name" value="GGDEF"/>
    <property type="match status" value="1"/>
</dbReference>
<dbReference type="NCBIfam" id="TIGR00229">
    <property type="entry name" value="sensory_box"/>
    <property type="match status" value="2"/>
</dbReference>
<evidence type="ECO:0000313" key="6">
    <source>
        <dbReference type="Proteomes" id="UP001387364"/>
    </source>
</evidence>
<organism evidence="5 6">
    <name type="scientific">Bacillus kandeliae</name>
    <dbReference type="NCBI Taxonomy" id="3129297"/>
    <lineage>
        <taxon>Bacteria</taxon>
        <taxon>Bacillati</taxon>
        <taxon>Bacillota</taxon>
        <taxon>Bacilli</taxon>
        <taxon>Bacillales</taxon>
        <taxon>Bacillaceae</taxon>
        <taxon>Bacillus</taxon>
    </lineage>
</organism>
<feature type="domain" description="PAC" evidence="2">
    <location>
        <begin position="214"/>
        <end position="266"/>
    </location>
</feature>
<dbReference type="Gene3D" id="3.30.450.20">
    <property type="entry name" value="PAS domain"/>
    <property type="match status" value="2"/>
</dbReference>
<gene>
    <name evidence="5" type="ORF">WDJ61_03870</name>
</gene>
<dbReference type="InterPro" id="IPR035919">
    <property type="entry name" value="EAL_sf"/>
</dbReference>
<proteinExistence type="predicted"/>